<keyword evidence="2" id="KW-0964">Secreted</keyword>
<evidence type="ECO:0000259" key="6">
    <source>
        <dbReference type="PROSITE" id="PS50871"/>
    </source>
</evidence>
<dbReference type="AlphaFoldDB" id="A0A3P9DRM2"/>
<evidence type="ECO:0000256" key="2">
    <source>
        <dbReference type="ARBA" id="ARBA00022525"/>
    </source>
</evidence>
<comment type="subcellular location">
    <subcellularLocation>
        <location evidence="1">Secreted</location>
    </subcellularLocation>
</comment>
<proteinExistence type="predicted"/>
<dbReference type="GeneTree" id="ENSGT01120000272155"/>
<sequence>METILVFSVLLLACSISAAQTAEDEVILKKKIALLQPFTSDMEAVLTRIVASLAVQKEQITLLQKENREQEAKLKEVETQKTEIEQLKQRLQAKQVAFSASLVEHGGGTYTGPFNTETTLIFKRVVTNIGNAYNPYTGIFTAPVRGVYNFELTLHGHGDNAYPTAARLFMNKELIFTAWEH</sequence>
<evidence type="ECO:0000313" key="8">
    <source>
        <dbReference type="Proteomes" id="UP000265160"/>
    </source>
</evidence>
<evidence type="ECO:0000256" key="1">
    <source>
        <dbReference type="ARBA" id="ARBA00004613"/>
    </source>
</evidence>
<keyword evidence="4" id="KW-0175">Coiled coil</keyword>
<evidence type="ECO:0000256" key="4">
    <source>
        <dbReference type="SAM" id="Coils"/>
    </source>
</evidence>
<dbReference type="Gene3D" id="2.60.120.40">
    <property type="match status" value="1"/>
</dbReference>
<dbReference type="PROSITE" id="PS50871">
    <property type="entry name" value="C1Q"/>
    <property type="match status" value="1"/>
</dbReference>
<dbReference type="InterPro" id="IPR050822">
    <property type="entry name" value="Cerebellin_Synaptic_Org"/>
</dbReference>
<feature type="domain" description="C1q" evidence="6">
    <location>
        <begin position="91"/>
        <end position="181"/>
    </location>
</feature>
<accession>A0A3P9DRM2</accession>
<dbReference type="Proteomes" id="UP000265160">
    <property type="component" value="Unplaced"/>
</dbReference>
<evidence type="ECO:0000256" key="5">
    <source>
        <dbReference type="SAM" id="SignalP"/>
    </source>
</evidence>
<dbReference type="SUPFAM" id="SSF49842">
    <property type="entry name" value="TNF-like"/>
    <property type="match status" value="1"/>
</dbReference>
<dbReference type="Pfam" id="PF00386">
    <property type="entry name" value="C1q"/>
    <property type="match status" value="1"/>
</dbReference>
<dbReference type="PANTHER" id="PTHR22923:SF102">
    <property type="entry name" value="CEREBELLIN 13-RELATED"/>
    <property type="match status" value="1"/>
</dbReference>
<keyword evidence="3 5" id="KW-0732">Signal</keyword>
<feature type="chain" id="PRO_5018206545" evidence="5">
    <location>
        <begin position="22"/>
        <end position="181"/>
    </location>
</feature>
<organism evidence="7 8">
    <name type="scientific">Maylandia zebra</name>
    <name type="common">zebra mbuna</name>
    <dbReference type="NCBI Taxonomy" id="106582"/>
    <lineage>
        <taxon>Eukaryota</taxon>
        <taxon>Metazoa</taxon>
        <taxon>Chordata</taxon>
        <taxon>Craniata</taxon>
        <taxon>Vertebrata</taxon>
        <taxon>Euteleostomi</taxon>
        <taxon>Actinopterygii</taxon>
        <taxon>Neopterygii</taxon>
        <taxon>Teleostei</taxon>
        <taxon>Neoteleostei</taxon>
        <taxon>Acanthomorphata</taxon>
        <taxon>Ovalentaria</taxon>
        <taxon>Cichlomorphae</taxon>
        <taxon>Cichliformes</taxon>
        <taxon>Cichlidae</taxon>
        <taxon>African cichlids</taxon>
        <taxon>Pseudocrenilabrinae</taxon>
        <taxon>Haplochromini</taxon>
        <taxon>Maylandia</taxon>
        <taxon>Maylandia zebra complex</taxon>
    </lineage>
</organism>
<dbReference type="GO" id="GO:0005576">
    <property type="term" value="C:extracellular region"/>
    <property type="evidence" value="ECO:0007669"/>
    <property type="project" value="UniProtKB-SubCell"/>
</dbReference>
<protein>
    <submittedName>
        <fullName evidence="7">Complement C1q tumor necrosis factor-related protein 3-like</fullName>
    </submittedName>
</protein>
<reference evidence="7" key="1">
    <citation type="submission" date="2025-08" db="UniProtKB">
        <authorList>
            <consortium name="Ensembl"/>
        </authorList>
    </citation>
    <scope>IDENTIFICATION</scope>
</reference>
<feature type="coiled-coil region" evidence="4">
    <location>
        <begin position="53"/>
        <end position="97"/>
    </location>
</feature>
<dbReference type="PANTHER" id="PTHR22923">
    <property type="entry name" value="CEREBELLIN-RELATED"/>
    <property type="match status" value="1"/>
</dbReference>
<keyword evidence="8" id="KW-1185">Reference proteome</keyword>
<evidence type="ECO:0000313" key="7">
    <source>
        <dbReference type="Ensembl" id="ENSMZEP00005036923.1"/>
    </source>
</evidence>
<dbReference type="InterPro" id="IPR001073">
    <property type="entry name" value="C1q_dom"/>
</dbReference>
<reference evidence="7" key="2">
    <citation type="submission" date="2025-09" db="UniProtKB">
        <authorList>
            <consortium name="Ensembl"/>
        </authorList>
    </citation>
    <scope>IDENTIFICATION</scope>
</reference>
<evidence type="ECO:0000256" key="3">
    <source>
        <dbReference type="ARBA" id="ARBA00022729"/>
    </source>
</evidence>
<dbReference type="Ensembl" id="ENSMZET00005038213.1">
    <property type="protein sequence ID" value="ENSMZEP00005036923.1"/>
    <property type="gene ID" value="ENSMZEG00005027518.1"/>
</dbReference>
<name>A0A3P9DRM2_9CICH</name>
<feature type="signal peptide" evidence="5">
    <location>
        <begin position="1"/>
        <end position="21"/>
    </location>
</feature>
<dbReference type="InterPro" id="IPR008983">
    <property type="entry name" value="Tumour_necrosis_fac-like_dom"/>
</dbReference>